<dbReference type="RefSeq" id="WP_090932635.1">
    <property type="nucleotide sequence ID" value="NZ_FNDJ01000007.1"/>
</dbReference>
<evidence type="ECO:0000313" key="3">
    <source>
        <dbReference type="Proteomes" id="UP000199202"/>
    </source>
</evidence>
<proteinExistence type="predicted"/>
<organism evidence="2 3">
    <name type="scientific">Nonomuraea jiangxiensis</name>
    <dbReference type="NCBI Taxonomy" id="633440"/>
    <lineage>
        <taxon>Bacteria</taxon>
        <taxon>Bacillati</taxon>
        <taxon>Actinomycetota</taxon>
        <taxon>Actinomycetes</taxon>
        <taxon>Streptosporangiales</taxon>
        <taxon>Streptosporangiaceae</taxon>
        <taxon>Nonomuraea</taxon>
    </lineage>
</organism>
<reference evidence="2 3" key="1">
    <citation type="submission" date="2016-10" db="EMBL/GenBank/DDBJ databases">
        <authorList>
            <person name="de Groot N.N."/>
        </authorList>
    </citation>
    <scope>NUCLEOTIDE SEQUENCE [LARGE SCALE GENOMIC DNA]</scope>
    <source>
        <strain evidence="2 3">CGMCC 4.6533</strain>
    </source>
</reference>
<dbReference type="InterPro" id="IPR003779">
    <property type="entry name" value="CMD-like"/>
</dbReference>
<name>A0A1G8P399_9ACTN</name>
<sequence>MQSRMQNPAFVLPDAMQPIQALFKAVHAGGVDAQTLELVHLRVSQINGCSACVDAGTKTARKAGVSDDRLASVVAWREAPYFSEEERAALALAEAATRLADRADAVSDEVWDRAATYFDEKQLAAIVLMIGVTNLFNRLNATTRQIAGAWG</sequence>
<dbReference type="InterPro" id="IPR004675">
    <property type="entry name" value="AhpD_core"/>
</dbReference>
<keyword evidence="2" id="KW-0575">Peroxidase</keyword>
<evidence type="ECO:0000313" key="2">
    <source>
        <dbReference type="EMBL" id="SDI86959.1"/>
    </source>
</evidence>
<dbReference type="PANTHER" id="PTHR34846">
    <property type="entry name" value="4-CARBOXYMUCONOLACTONE DECARBOXYLASE FAMILY PROTEIN (AFU_ORTHOLOGUE AFUA_6G11590)"/>
    <property type="match status" value="1"/>
</dbReference>
<dbReference type="SUPFAM" id="SSF69118">
    <property type="entry name" value="AhpD-like"/>
    <property type="match status" value="1"/>
</dbReference>
<dbReference type="Proteomes" id="UP000199202">
    <property type="component" value="Unassembled WGS sequence"/>
</dbReference>
<dbReference type="Pfam" id="PF02627">
    <property type="entry name" value="CMD"/>
    <property type="match status" value="1"/>
</dbReference>
<feature type="domain" description="Carboxymuconolactone decarboxylase-like" evidence="1">
    <location>
        <begin position="13"/>
        <end position="95"/>
    </location>
</feature>
<dbReference type="PANTHER" id="PTHR34846:SF7">
    <property type="entry name" value="BLL7811 PROTEIN"/>
    <property type="match status" value="1"/>
</dbReference>
<dbReference type="OrthoDB" id="331146at2"/>
<accession>A0A1G8P399</accession>
<dbReference type="STRING" id="633440.SAMN05421869_107314"/>
<dbReference type="GO" id="GO:0051920">
    <property type="term" value="F:peroxiredoxin activity"/>
    <property type="evidence" value="ECO:0007669"/>
    <property type="project" value="InterPro"/>
</dbReference>
<evidence type="ECO:0000259" key="1">
    <source>
        <dbReference type="Pfam" id="PF02627"/>
    </source>
</evidence>
<keyword evidence="2" id="KW-0560">Oxidoreductase</keyword>
<keyword evidence="3" id="KW-1185">Reference proteome</keyword>
<dbReference type="EMBL" id="FNDJ01000007">
    <property type="protein sequence ID" value="SDI86959.1"/>
    <property type="molecule type" value="Genomic_DNA"/>
</dbReference>
<dbReference type="AlphaFoldDB" id="A0A1G8P399"/>
<protein>
    <submittedName>
        <fullName evidence="2">Alkylhydroperoxidase AhpD family core domain-containing protein</fullName>
    </submittedName>
</protein>
<gene>
    <name evidence="2" type="ORF">SAMN05421869_107314</name>
</gene>
<dbReference type="InterPro" id="IPR029032">
    <property type="entry name" value="AhpD-like"/>
</dbReference>
<dbReference type="Gene3D" id="1.20.1290.10">
    <property type="entry name" value="AhpD-like"/>
    <property type="match status" value="1"/>
</dbReference>
<dbReference type="NCBIfam" id="TIGR00778">
    <property type="entry name" value="ahpD_dom"/>
    <property type="match status" value="1"/>
</dbReference>